<evidence type="ECO:0000313" key="1">
    <source>
        <dbReference type="EMBL" id="PIW97137.1"/>
    </source>
</evidence>
<sequence length="92" mass="10258">MVKHIQQKQGGINNKSLKLVNMASGSLAKVSDMIKAKRYCPDVIQQIDSVIGLLHSTRKELLQGHLESCLISQLKTDKEGAVKELLKIYNIK</sequence>
<dbReference type="EMBL" id="PFHR01000073">
    <property type="protein sequence ID" value="PIW97137.1"/>
    <property type="molecule type" value="Genomic_DNA"/>
</dbReference>
<dbReference type="Gene3D" id="1.20.58.1000">
    <property type="entry name" value="Metal-sensitive repressor, helix protomer"/>
    <property type="match status" value="1"/>
</dbReference>
<dbReference type="GO" id="GO:0003677">
    <property type="term" value="F:DNA binding"/>
    <property type="evidence" value="ECO:0007669"/>
    <property type="project" value="InterPro"/>
</dbReference>
<accession>A0A2M7IPA9</accession>
<protein>
    <recommendedName>
        <fullName evidence="3">Transcriptional regulator</fullName>
    </recommendedName>
</protein>
<dbReference type="Pfam" id="PF02583">
    <property type="entry name" value="Trns_repr_metal"/>
    <property type="match status" value="1"/>
</dbReference>
<name>A0A2M7IPA9_9BACT</name>
<evidence type="ECO:0000313" key="2">
    <source>
        <dbReference type="Proteomes" id="UP000230837"/>
    </source>
</evidence>
<dbReference type="InterPro" id="IPR038390">
    <property type="entry name" value="Metal_Tscrpt_repr_sf"/>
</dbReference>
<reference evidence="2" key="1">
    <citation type="submission" date="2017-09" db="EMBL/GenBank/DDBJ databases">
        <title>Depth-based differentiation of microbial function through sediment-hosted aquifers and enrichment of novel symbionts in the deep terrestrial subsurface.</title>
        <authorList>
            <person name="Probst A.J."/>
            <person name="Ladd B."/>
            <person name="Jarett J.K."/>
            <person name="Geller-Mcgrath D.E."/>
            <person name="Sieber C.M.K."/>
            <person name="Emerson J.B."/>
            <person name="Anantharaman K."/>
            <person name="Thomas B.C."/>
            <person name="Malmstrom R."/>
            <person name="Stieglmeier M."/>
            <person name="Klingl A."/>
            <person name="Woyke T."/>
            <person name="Ryan C.M."/>
            <person name="Banfield J.F."/>
        </authorList>
    </citation>
    <scope>NUCLEOTIDE SEQUENCE [LARGE SCALE GENOMIC DNA]</scope>
</reference>
<proteinExistence type="predicted"/>
<dbReference type="Proteomes" id="UP000230837">
    <property type="component" value="Unassembled WGS sequence"/>
</dbReference>
<comment type="caution">
    <text evidence="1">The sequence shown here is derived from an EMBL/GenBank/DDBJ whole genome shotgun (WGS) entry which is preliminary data.</text>
</comment>
<dbReference type="GO" id="GO:0046872">
    <property type="term" value="F:metal ion binding"/>
    <property type="evidence" value="ECO:0007669"/>
    <property type="project" value="InterPro"/>
</dbReference>
<organism evidence="1 2">
    <name type="scientific">Candidatus Kaiserbacteria bacterium CG_4_8_14_3_um_filter_38_9</name>
    <dbReference type="NCBI Taxonomy" id="1974599"/>
    <lineage>
        <taxon>Bacteria</taxon>
        <taxon>Candidatus Kaiseribacteriota</taxon>
    </lineage>
</organism>
<dbReference type="PANTHER" id="PTHR33677">
    <property type="entry name" value="TRANSCRIPTIONAL REPRESSOR FRMR-RELATED"/>
    <property type="match status" value="1"/>
</dbReference>
<gene>
    <name evidence="1" type="ORF">COZ82_01275</name>
</gene>
<evidence type="ECO:0008006" key="3">
    <source>
        <dbReference type="Google" id="ProtNLM"/>
    </source>
</evidence>
<dbReference type="InterPro" id="IPR003735">
    <property type="entry name" value="Metal_Tscrpt_repr"/>
</dbReference>
<dbReference type="GO" id="GO:0045892">
    <property type="term" value="P:negative regulation of DNA-templated transcription"/>
    <property type="evidence" value="ECO:0007669"/>
    <property type="project" value="UniProtKB-ARBA"/>
</dbReference>
<dbReference type="AlphaFoldDB" id="A0A2M7IPA9"/>